<reference evidence="3" key="1">
    <citation type="journal article" date="2023" name="Nat. Commun.">
        <title>Diploid and tetraploid genomes of Acorus and the evolution of monocots.</title>
        <authorList>
            <person name="Ma L."/>
            <person name="Liu K.W."/>
            <person name="Li Z."/>
            <person name="Hsiao Y.Y."/>
            <person name="Qi Y."/>
            <person name="Fu T."/>
            <person name="Tang G.D."/>
            <person name="Zhang D."/>
            <person name="Sun W.H."/>
            <person name="Liu D.K."/>
            <person name="Li Y."/>
            <person name="Chen G.Z."/>
            <person name="Liu X.D."/>
            <person name="Liao X.Y."/>
            <person name="Jiang Y.T."/>
            <person name="Yu X."/>
            <person name="Hao Y."/>
            <person name="Huang J."/>
            <person name="Zhao X.W."/>
            <person name="Ke S."/>
            <person name="Chen Y.Y."/>
            <person name="Wu W.L."/>
            <person name="Hsu J.L."/>
            <person name="Lin Y.F."/>
            <person name="Huang M.D."/>
            <person name="Li C.Y."/>
            <person name="Huang L."/>
            <person name="Wang Z.W."/>
            <person name="Zhao X."/>
            <person name="Zhong W.Y."/>
            <person name="Peng D.H."/>
            <person name="Ahmad S."/>
            <person name="Lan S."/>
            <person name="Zhang J.S."/>
            <person name="Tsai W.C."/>
            <person name="Van de Peer Y."/>
            <person name="Liu Z.J."/>
        </authorList>
    </citation>
    <scope>NUCLEOTIDE SEQUENCE</scope>
    <source>
        <strain evidence="3">CP</strain>
    </source>
</reference>
<evidence type="ECO:0000256" key="2">
    <source>
        <dbReference type="ARBA" id="ARBA00022485"/>
    </source>
</evidence>
<keyword evidence="4" id="KW-1185">Reference proteome</keyword>
<comment type="cofactor">
    <cofactor evidence="1">
        <name>[4Fe-4S] cluster</name>
        <dbReference type="ChEBI" id="CHEBI:49883"/>
    </cofactor>
</comment>
<evidence type="ECO:0000256" key="1">
    <source>
        <dbReference type="ARBA" id="ARBA00001966"/>
    </source>
</evidence>
<comment type="caution">
    <text evidence="3">The sequence shown here is derived from an EMBL/GenBank/DDBJ whole genome shotgun (WGS) entry which is preliminary data.</text>
</comment>
<keyword evidence="2" id="KW-0479">Metal-binding</keyword>
<dbReference type="Proteomes" id="UP001180020">
    <property type="component" value="Unassembled WGS sequence"/>
</dbReference>
<keyword evidence="2" id="KW-0408">Iron</keyword>
<dbReference type="GO" id="GO:0070475">
    <property type="term" value="P:rRNA base methylation"/>
    <property type="evidence" value="ECO:0007669"/>
    <property type="project" value="TreeGrafter"/>
</dbReference>
<evidence type="ECO:0000313" key="3">
    <source>
        <dbReference type="EMBL" id="KAK1300944.1"/>
    </source>
</evidence>
<keyword evidence="2" id="KW-0411">Iron-sulfur</keyword>
<dbReference type="GO" id="GO:0030488">
    <property type="term" value="P:tRNA methylation"/>
    <property type="evidence" value="ECO:0007669"/>
    <property type="project" value="TreeGrafter"/>
</dbReference>
<keyword evidence="2" id="KW-0004">4Fe-4S</keyword>
<dbReference type="Gene3D" id="3.20.20.70">
    <property type="entry name" value="Aldolase class I"/>
    <property type="match status" value="1"/>
</dbReference>
<dbReference type="InterPro" id="IPR040072">
    <property type="entry name" value="Methyltransferase_A"/>
</dbReference>
<protein>
    <submittedName>
        <fullName evidence="3">Uncharacterized protein</fullName>
    </submittedName>
</protein>
<dbReference type="EMBL" id="JAUJYO010000013">
    <property type="protein sequence ID" value="KAK1300944.1"/>
    <property type="molecule type" value="Genomic_DNA"/>
</dbReference>
<gene>
    <name evidence="3" type="ORF">QJS10_CPB13g00531</name>
</gene>
<dbReference type="InterPro" id="IPR013785">
    <property type="entry name" value="Aldolase_TIM"/>
</dbReference>
<dbReference type="AlphaFoldDB" id="A0AAV9DIQ0"/>
<sequence length="194" mass="21499">MFKRKAAEQVTDVFVVRLEHPVGIIHAINKLQDDIPNVILAVSLHAPSQEIRTQIMPAGRAFPIEKLMSHGSLSCIDLDFSEQSIFIEYIMLDGVNDQEQHAHQLGKLMQVLKVVINLIPFNPIGGLSSYKSSTVENVKSFQKILRGTYNIRTTIRQQMGQDISGACGQLVVNLSEQRSVGSASLLSDIEDICI</sequence>
<evidence type="ECO:0000313" key="4">
    <source>
        <dbReference type="Proteomes" id="UP001180020"/>
    </source>
</evidence>
<dbReference type="PANTHER" id="PTHR30544:SF8">
    <property type="entry name" value="RADICAL SAM SUPERFAMILY PROTEIN"/>
    <property type="match status" value="1"/>
</dbReference>
<reference evidence="3" key="2">
    <citation type="submission" date="2023-06" db="EMBL/GenBank/DDBJ databases">
        <authorList>
            <person name="Ma L."/>
            <person name="Liu K.-W."/>
            <person name="Li Z."/>
            <person name="Hsiao Y.-Y."/>
            <person name="Qi Y."/>
            <person name="Fu T."/>
            <person name="Tang G."/>
            <person name="Zhang D."/>
            <person name="Sun W.-H."/>
            <person name="Liu D.-K."/>
            <person name="Li Y."/>
            <person name="Chen G.-Z."/>
            <person name="Liu X.-D."/>
            <person name="Liao X.-Y."/>
            <person name="Jiang Y.-T."/>
            <person name="Yu X."/>
            <person name="Hao Y."/>
            <person name="Huang J."/>
            <person name="Zhao X.-W."/>
            <person name="Ke S."/>
            <person name="Chen Y.-Y."/>
            <person name="Wu W.-L."/>
            <person name="Hsu J.-L."/>
            <person name="Lin Y.-F."/>
            <person name="Huang M.-D."/>
            <person name="Li C.-Y."/>
            <person name="Huang L."/>
            <person name="Wang Z.-W."/>
            <person name="Zhao X."/>
            <person name="Zhong W.-Y."/>
            <person name="Peng D.-H."/>
            <person name="Ahmad S."/>
            <person name="Lan S."/>
            <person name="Zhang J.-S."/>
            <person name="Tsai W.-C."/>
            <person name="Van De Peer Y."/>
            <person name="Liu Z.-J."/>
        </authorList>
    </citation>
    <scope>NUCLEOTIDE SEQUENCE</scope>
    <source>
        <strain evidence="3">CP</strain>
        <tissue evidence="3">Leaves</tissue>
    </source>
</reference>
<dbReference type="PANTHER" id="PTHR30544">
    <property type="entry name" value="23S RRNA METHYLTRANSFERASE"/>
    <property type="match status" value="1"/>
</dbReference>
<organism evidence="3 4">
    <name type="scientific">Acorus calamus</name>
    <name type="common">Sweet flag</name>
    <dbReference type="NCBI Taxonomy" id="4465"/>
    <lineage>
        <taxon>Eukaryota</taxon>
        <taxon>Viridiplantae</taxon>
        <taxon>Streptophyta</taxon>
        <taxon>Embryophyta</taxon>
        <taxon>Tracheophyta</taxon>
        <taxon>Spermatophyta</taxon>
        <taxon>Magnoliopsida</taxon>
        <taxon>Liliopsida</taxon>
        <taxon>Acoraceae</taxon>
        <taxon>Acorus</taxon>
    </lineage>
</organism>
<name>A0AAV9DIQ0_ACOCL</name>
<accession>A0AAV9DIQ0</accession>
<dbReference type="GO" id="GO:0051539">
    <property type="term" value="F:4 iron, 4 sulfur cluster binding"/>
    <property type="evidence" value="ECO:0007669"/>
    <property type="project" value="UniProtKB-KW"/>
</dbReference>
<proteinExistence type="predicted"/>